<dbReference type="SMART" id="SM00347">
    <property type="entry name" value="HTH_MARR"/>
    <property type="match status" value="1"/>
</dbReference>
<sequence length="154" mass="16500">MDEDTLAEELRQSIGELVRAVRIVDTMSPGEAAVLGFLDRGGPLTTADLAHRRGVTHQSAAKSVKDLTGAGLARTEPHPSDGRKLLVHITDAGRARLREERARRAHAVDAAIQDTFSPEERRRLRECVALLSRLTARLTGADGAGTPLGPGPRA</sequence>
<dbReference type="PROSITE" id="PS50995">
    <property type="entry name" value="HTH_MARR_2"/>
    <property type="match status" value="1"/>
</dbReference>
<dbReference type="PANTHER" id="PTHR39515:SF2">
    <property type="entry name" value="HTH-TYPE TRANSCRIPTIONAL REGULATOR RV0880"/>
    <property type="match status" value="1"/>
</dbReference>
<comment type="caution">
    <text evidence="3">The sequence shown here is derived from an EMBL/GenBank/DDBJ whole genome shotgun (WGS) entry which is preliminary data.</text>
</comment>
<name>A0A918GQ34_STRGD</name>
<reference evidence="3" key="2">
    <citation type="submission" date="2020-09" db="EMBL/GenBank/DDBJ databases">
        <authorList>
            <person name="Sun Q."/>
            <person name="Ohkuma M."/>
        </authorList>
    </citation>
    <scope>NUCLEOTIDE SEQUENCE</scope>
    <source>
        <strain evidence="3">JCM 4234</strain>
    </source>
</reference>
<evidence type="ECO:0000313" key="4">
    <source>
        <dbReference type="Proteomes" id="UP000653493"/>
    </source>
</evidence>
<dbReference type="InterPro" id="IPR000835">
    <property type="entry name" value="HTH_MarR-typ"/>
</dbReference>
<dbReference type="GO" id="GO:0003700">
    <property type="term" value="F:DNA-binding transcription factor activity"/>
    <property type="evidence" value="ECO:0007669"/>
    <property type="project" value="InterPro"/>
</dbReference>
<reference evidence="3" key="1">
    <citation type="journal article" date="2014" name="Int. J. Syst. Evol. Microbiol.">
        <title>Complete genome sequence of Corynebacterium casei LMG S-19264T (=DSM 44701T), isolated from a smear-ripened cheese.</title>
        <authorList>
            <consortium name="US DOE Joint Genome Institute (JGI-PGF)"/>
            <person name="Walter F."/>
            <person name="Albersmeier A."/>
            <person name="Kalinowski J."/>
            <person name="Ruckert C."/>
        </authorList>
    </citation>
    <scope>NUCLEOTIDE SEQUENCE</scope>
    <source>
        <strain evidence="3">JCM 4234</strain>
    </source>
</reference>
<evidence type="ECO:0000313" key="3">
    <source>
        <dbReference type="EMBL" id="GGS52970.1"/>
    </source>
</evidence>
<dbReference type="InterPro" id="IPR052526">
    <property type="entry name" value="HTH-type_Bedaq_tolerance"/>
</dbReference>
<accession>A0A918GQ34</accession>
<dbReference type="InterPro" id="IPR036388">
    <property type="entry name" value="WH-like_DNA-bd_sf"/>
</dbReference>
<dbReference type="InterPro" id="IPR036390">
    <property type="entry name" value="WH_DNA-bd_sf"/>
</dbReference>
<organism evidence="3 4">
    <name type="scientific">Streptomyces griseoviridis</name>
    <dbReference type="NCBI Taxonomy" id="45398"/>
    <lineage>
        <taxon>Bacteria</taxon>
        <taxon>Bacillati</taxon>
        <taxon>Actinomycetota</taxon>
        <taxon>Actinomycetes</taxon>
        <taxon>Kitasatosporales</taxon>
        <taxon>Streptomycetaceae</taxon>
        <taxon>Streptomyces</taxon>
    </lineage>
</organism>
<dbReference type="Gene3D" id="1.10.10.10">
    <property type="entry name" value="Winged helix-like DNA-binding domain superfamily/Winged helix DNA-binding domain"/>
    <property type="match status" value="1"/>
</dbReference>
<evidence type="ECO:0000256" key="1">
    <source>
        <dbReference type="SAM" id="MobiDB-lite"/>
    </source>
</evidence>
<dbReference type="EMBL" id="BMSL01000016">
    <property type="protein sequence ID" value="GGS52970.1"/>
    <property type="molecule type" value="Genomic_DNA"/>
</dbReference>
<gene>
    <name evidence="3" type="ORF">GCM10010238_48050</name>
</gene>
<protein>
    <submittedName>
        <fullName evidence="3">MarR family transcriptional regulator</fullName>
    </submittedName>
</protein>
<dbReference type="Pfam" id="PF12802">
    <property type="entry name" value="MarR_2"/>
    <property type="match status" value="1"/>
</dbReference>
<proteinExistence type="predicted"/>
<keyword evidence="4" id="KW-1185">Reference proteome</keyword>
<dbReference type="PANTHER" id="PTHR39515">
    <property type="entry name" value="CONSERVED PROTEIN"/>
    <property type="match status" value="1"/>
</dbReference>
<evidence type="ECO:0000259" key="2">
    <source>
        <dbReference type="PROSITE" id="PS50995"/>
    </source>
</evidence>
<feature type="domain" description="HTH marR-type" evidence="2">
    <location>
        <begin position="3"/>
        <end position="136"/>
    </location>
</feature>
<dbReference type="AlphaFoldDB" id="A0A918GQ34"/>
<feature type="region of interest" description="Disordered" evidence="1">
    <location>
        <begin position="55"/>
        <end position="83"/>
    </location>
</feature>
<dbReference type="Proteomes" id="UP000653493">
    <property type="component" value="Unassembled WGS sequence"/>
</dbReference>
<dbReference type="SUPFAM" id="SSF46785">
    <property type="entry name" value="Winged helix' DNA-binding domain"/>
    <property type="match status" value="1"/>
</dbReference>